<evidence type="ECO:0000313" key="3">
    <source>
        <dbReference type="EMBL" id="GGH87254.1"/>
    </source>
</evidence>
<accession>A0A8J2ZZQ7</accession>
<keyword evidence="4" id="KW-1185">Reference proteome</keyword>
<proteinExistence type="predicted"/>
<organism evidence="3 4">
    <name type="scientific">Pullulanibacillus pueri</name>
    <dbReference type="NCBI Taxonomy" id="1437324"/>
    <lineage>
        <taxon>Bacteria</taxon>
        <taxon>Bacillati</taxon>
        <taxon>Bacillota</taxon>
        <taxon>Bacilli</taxon>
        <taxon>Bacillales</taxon>
        <taxon>Sporolactobacillaceae</taxon>
        <taxon>Pullulanibacillus</taxon>
    </lineage>
</organism>
<feature type="signal peptide" evidence="1">
    <location>
        <begin position="1"/>
        <end position="25"/>
    </location>
</feature>
<feature type="domain" description="WxL Interacting Protein peptidoglycan binding" evidence="2">
    <location>
        <begin position="33"/>
        <end position="151"/>
    </location>
</feature>
<protein>
    <recommendedName>
        <fullName evidence="2">WxL Interacting Protein peptidoglycan binding domain-containing protein</fullName>
    </recommendedName>
</protein>
<dbReference type="Proteomes" id="UP000656813">
    <property type="component" value="Unassembled WGS sequence"/>
</dbReference>
<comment type="caution">
    <text evidence="3">The sequence shown here is derived from an EMBL/GenBank/DDBJ whole genome shotgun (WGS) entry which is preliminary data.</text>
</comment>
<sequence length="253" mass="27837">MALSKRMLIFLTLLSCMLWSQPSIAQETKSPITVTPIYPKNQNQTVRGYFDLNVTPKQHQTIKISIKNNQDKDLTLKSEVTNAYSNPSGGIMYESSYQSKDSQLLPEAFTMTQYLQVAPSITVPAKKTVELPITISVPEKAVGTLLGGVRITLEGKTQKQQQTTTQGKEAQFIIKTQNAYVIAVQLDTPTSSQPSFSLGDSEFDPEKTAVLTTMTNHAPLIQKDIRGSYQVNDSNGNVLFKGSLGPFNMAPQS</sequence>
<dbReference type="RefSeq" id="WP_188498849.1">
    <property type="nucleotide sequence ID" value="NZ_BMFV01000038.1"/>
</dbReference>
<dbReference type="EMBL" id="BMFV01000038">
    <property type="protein sequence ID" value="GGH87254.1"/>
    <property type="molecule type" value="Genomic_DNA"/>
</dbReference>
<evidence type="ECO:0000259" key="2">
    <source>
        <dbReference type="Pfam" id="PF06030"/>
    </source>
</evidence>
<name>A0A8J2ZZQ7_9BACL</name>
<keyword evidence="1" id="KW-0732">Signal</keyword>
<dbReference type="Pfam" id="PF06030">
    <property type="entry name" value="WxLIP_PGBD"/>
    <property type="match status" value="1"/>
</dbReference>
<evidence type="ECO:0000313" key="4">
    <source>
        <dbReference type="Proteomes" id="UP000656813"/>
    </source>
</evidence>
<dbReference type="AlphaFoldDB" id="A0A8J2ZZQ7"/>
<reference evidence="3" key="2">
    <citation type="submission" date="2020-09" db="EMBL/GenBank/DDBJ databases">
        <authorList>
            <person name="Sun Q."/>
            <person name="Zhou Y."/>
        </authorList>
    </citation>
    <scope>NUCLEOTIDE SEQUENCE</scope>
    <source>
        <strain evidence="3">CGMCC 1.12777</strain>
    </source>
</reference>
<reference evidence="3" key="1">
    <citation type="journal article" date="2014" name="Int. J. Syst. Evol. Microbiol.">
        <title>Complete genome sequence of Corynebacterium casei LMG S-19264T (=DSM 44701T), isolated from a smear-ripened cheese.</title>
        <authorList>
            <consortium name="US DOE Joint Genome Institute (JGI-PGF)"/>
            <person name="Walter F."/>
            <person name="Albersmeier A."/>
            <person name="Kalinowski J."/>
            <person name="Ruckert C."/>
        </authorList>
    </citation>
    <scope>NUCLEOTIDE SEQUENCE</scope>
    <source>
        <strain evidence="3">CGMCC 1.12777</strain>
    </source>
</reference>
<dbReference type="InterPro" id="IPR010317">
    <property type="entry name" value="WxLIP_PGBD"/>
</dbReference>
<gene>
    <name evidence="3" type="ORF">GCM10007096_36850</name>
</gene>
<evidence type="ECO:0000256" key="1">
    <source>
        <dbReference type="SAM" id="SignalP"/>
    </source>
</evidence>
<feature type="chain" id="PRO_5035228885" description="WxL Interacting Protein peptidoglycan binding domain-containing protein" evidence="1">
    <location>
        <begin position="26"/>
        <end position="253"/>
    </location>
</feature>